<dbReference type="PANTHER" id="PTHR24302:SF15">
    <property type="entry name" value="FATTY-ACID PEROXYGENASE"/>
    <property type="match status" value="1"/>
</dbReference>
<dbReference type="SUPFAM" id="SSF48264">
    <property type="entry name" value="Cytochrome P450"/>
    <property type="match status" value="1"/>
</dbReference>
<feature type="transmembrane region" description="Helical" evidence="8">
    <location>
        <begin position="6"/>
        <end position="29"/>
    </location>
</feature>
<dbReference type="PRINTS" id="PR00385">
    <property type="entry name" value="P450"/>
</dbReference>
<comment type="similarity">
    <text evidence="1 7">Belongs to the cytochrome P450 family.</text>
</comment>
<evidence type="ECO:0000256" key="8">
    <source>
        <dbReference type="SAM" id="Phobius"/>
    </source>
</evidence>
<dbReference type="Gene3D" id="1.10.630.10">
    <property type="entry name" value="Cytochrome P450"/>
    <property type="match status" value="1"/>
</dbReference>
<evidence type="ECO:0000256" key="5">
    <source>
        <dbReference type="ARBA" id="ARBA00023004"/>
    </source>
</evidence>
<dbReference type="InterPro" id="IPR050705">
    <property type="entry name" value="Cytochrome_P450_3A"/>
</dbReference>
<dbReference type="PANTHER" id="PTHR24302">
    <property type="entry name" value="CYTOCHROME P450 FAMILY 3"/>
    <property type="match status" value="1"/>
</dbReference>
<evidence type="ECO:0000256" key="6">
    <source>
        <dbReference type="ARBA" id="ARBA00043906"/>
    </source>
</evidence>
<reference evidence="10" key="1">
    <citation type="submission" date="2025-08" db="UniProtKB">
        <authorList>
            <consortium name="RefSeq"/>
        </authorList>
    </citation>
    <scope>IDENTIFICATION</scope>
    <source>
        <tissue evidence="10">Testes</tissue>
    </source>
</reference>
<keyword evidence="8" id="KW-0472">Membrane</keyword>
<evidence type="ECO:0000256" key="3">
    <source>
        <dbReference type="ARBA" id="ARBA00022723"/>
    </source>
</evidence>
<evidence type="ECO:0000256" key="2">
    <source>
        <dbReference type="ARBA" id="ARBA00022617"/>
    </source>
</evidence>
<dbReference type="PROSITE" id="PS00086">
    <property type="entry name" value="CYTOCHROME_P450"/>
    <property type="match status" value="1"/>
</dbReference>
<keyword evidence="2 7" id="KW-0349">Heme</keyword>
<dbReference type="InterPro" id="IPR002401">
    <property type="entry name" value="Cyt_P450_E_grp-I"/>
</dbReference>
<keyword evidence="7" id="KW-0503">Monooxygenase</keyword>
<dbReference type="InterPro" id="IPR017972">
    <property type="entry name" value="Cyt_P450_CS"/>
</dbReference>
<dbReference type="CDD" id="cd11055">
    <property type="entry name" value="CYP3A-like"/>
    <property type="match status" value="1"/>
</dbReference>
<evidence type="ECO:0000256" key="7">
    <source>
        <dbReference type="RuleBase" id="RU000461"/>
    </source>
</evidence>
<dbReference type="InterPro" id="IPR001128">
    <property type="entry name" value="Cyt_P450"/>
</dbReference>
<organism evidence="9 10">
    <name type="scientific">Saccoglossus kowalevskii</name>
    <name type="common">Acorn worm</name>
    <dbReference type="NCBI Taxonomy" id="10224"/>
    <lineage>
        <taxon>Eukaryota</taxon>
        <taxon>Metazoa</taxon>
        <taxon>Hemichordata</taxon>
        <taxon>Enteropneusta</taxon>
        <taxon>Harrimaniidae</taxon>
        <taxon>Saccoglossus</taxon>
    </lineage>
</organism>
<keyword evidence="3 7" id="KW-0479">Metal-binding</keyword>
<keyword evidence="8" id="KW-0812">Transmembrane</keyword>
<evidence type="ECO:0000256" key="1">
    <source>
        <dbReference type="ARBA" id="ARBA00010617"/>
    </source>
</evidence>
<protein>
    <submittedName>
        <fullName evidence="10">Cytochrome P450 3A8-like</fullName>
    </submittedName>
</protein>
<dbReference type="Pfam" id="PF00067">
    <property type="entry name" value="p450"/>
    <property type="match status" value="1"/>
</dbReference>
<name>A0ABM0MXC5_SACKO</name>
<keyword evidence="4 7" id="KW-0560">Oxidoreductase</keyword>
<dbReference type="InterPro" id="IPR036396">
    <property type="entry name" value="Cyt_P450_sf"/>
</dbReference>
<proteinExistence type="inferred from homology"/>
<dbReference type="GeneID" id="100369588"/>
<dbReference type="RefSeq" id="XP_006824666.1">
    <property type="nucleotide sequence ID" value="XM_006824603.1"/>
</dbReference>
<dbReference type="PRINTS" id="PR00463">
    <property type="entry name" value="EP450I"/>
</dbReference>
<keyword evidence="5 7" id="KW-0408">Iron</keyword>
<gene>
    <name evidence="10" type="primary">LOC100369588</name>
</gene>
<dbReference type="Proteomes" id="UP000694865">
    <property type="component" value="Unplaced"/>
</dbReference>
<feature type="transmembrane region" description="Helical" evidence="8">
    <location>
        <begin position="218"/>
        <end position="239"/>
    </location>
</feature>
<keyword evidence="9" id="KW-1185">Reference proteome</keyword>
<keyword evidence="8" id="KW-1133">Transmembrane helix</keyword>
<evidence type="ECO:0000256" key="4">
    <source>
        <dbReference type="ARBA" id="ARBA00023002"/>
    </source>
</evidence>
<comment type="function">
    <text evidence="6">Cytochromes P450 are a group of heme-thiolate monooxygenases. They oxidize a variety of structurally unrelated compounds, including steroids, fatty acids, and xenobiotics.</text>
</comment>
<sequence>MDGSCIFLGLSPITFILVGIVLVLCYLYSTWTFSTFKKMGIPGPPPTPLFGNMLQIRKGMHTKEQEWIQKYGKVFGTYEGRRPVINFADPEICKQITVKHFSSFVNRRPVPLRGKPMDSNLTVLRGDQWKEVRNTLTPSFTAAKMKLMAPLINQCANDLVENMETHCKEEKTVKCKDLYGAFGMDSIASAGFGLDVSSQSQPGHPFVENAKEALKFTLLSPVMIIVFFLPFLVPIMNYFNMSLYPSKVVKYFSCVIEDAIAMRKTTKDINNQRIDFLQLMVNAHEVYDQHMANKDKEIDEDEGENKVDFVKDGPSSQIKLHKGFTEDEILAQSLMFFFAGYETTSSLMSFVSYNLATNPEAQERLQREIDDVISNSDDLGYNTIASMKYLDMVVMETLRMYPSSIRFNRQCNEDVNINGISIPKGMLVAVSIYSIHHDSDIYPDPEKFIPERFSKEEKEKRHPYAWIPFGAGPRNCIGMRFALMEAKIGLVRVLQKFTFEPCAETQIPPELGKMGLLTPLDGIKLGVKRRK</sequence>
<evidence type="ECO:0000313" key="9">
    <source>
        <dbReference type="Proteomes" id="UP000694865"/>
    </source>
</evidence>
<evidence type="ECO:0000313" key="10">
    <source>
        <dbReference type="RefSeq" id="XP_006824666.1"/>
    </source>
</evidence>
<accession>A0ABM0MXC5</accession>